<dbReference type="GO" id="GO:0034354">
    <property type="term" value="P:'de novo' NAD+ biosynthetic process from L-tryptophan"/>
    <property type="evidence" value="ECO:0007669"/>
    <property type="project" value="TreeGrafter"/>
</dbReference>
<evidence type="ECO:0000256" key="4">
    <source>
        <dbReference type="PIRSR" id="PIRSR600898-1"/>
    </source>
</evidence>
<evidence type="ECO:0008006" key="7">
    <source>
        <dbReference type="Google" id="ProtNLM"/>
    </source>
</evidence>
<dbReference type="GO" id="GO:0033754">
    <property type="term" value="F:indoleamine 2,3-dioxygenase activity"/>
    <property type="evidence" value="ECO:0007669"/>
    <property type="project" value="TreeGrafter"/>
</dbReference>
<organism evidence="5 6">
    <name type="scientific">Sphaeroforma arctica JP610</name>
    <dbReference type="NCBI Taxonomy" id="667725"/>
    <lineage>
        <taxon>Eukaryota</taxon>
        <taxon>Ichthyosporea</taxon>
        <taxon>Ichthyophonida</taxon>
        <taxon>Sphaeroforma</taxon>
    </lineage>
</organism>
<dbReference type="GO" id="GO:0005737">
    <property type="term" value="C:cytoplasm"/>
    <property type="evidence" value="ECO:0007669"/>
    <property type="project" value="TreeGrafter"/>
</dbReference>
<evidence type="ECO:0000256" key="1">
    <source>
        <dbReference type="ARBA" id="ARBA00007119"/>
    </source>
</evidence>
<keyword evidence="4" id="KW-0349">Heme</keyword>
<accession>A0A0L0FKB7</accession>
<dbReference type="Gene3D" id="1.20.58.480">
    <property type="match status" value="1"/>
</dbReference>
<dbReference type="GO" id="GO:0020037">
    <property type="term" value="F:heme binding"/>
    <property type="evidence" value="ECO:0007669"/>
    <property type="project" value="InterPro"/>
</dbReference>
<dbReference type="InterPro" id="IPR037217">
    <property type="entry name" value="Trp/Indoleamine_2_3_dOase-like"/>
</dbReference>
<evidence type="ECO:0000313" key="5">
    <source>
        <dbReference type="EMBL" id="KNC77200.1"/>
    </source>
</evidence>
<gene>
    <name evidence="5" type="ORF">SARC_10335</name>
</gene>
<dbReference type="STRING" id="667725.A0A0L0FKB7"/>
<dbReference type="Pfam" id="PF01231">
    <property type="entry name" value="IDO"/>
    <property type="match status" value="1"/>
</dbReference>
<proteinExistence type="inferred from homology"/>
<evidence type="ECO:0000256" key="2">
    <source>
        <dbReference type="ARBA" id="ARBA00022723"/>
    </source>
</evidence>
<keyword evidence="3 4" id="KW-0408">Iron</keyword>
<keyword evidence="6" id="KW-1185">Reference proteome</keyword>
<dbReference type="PANTHER" id="PTHR28657:SF5">
    <property type="entry name" value="INDOLEAMINE 2,3-DIOXYGENASE"/>
    <property type="match status" value="1"/>
</dbReference>
<keyword evidence="2 4" id="KW-0479">Metal-binding</keyword>
<reference evidence="5 6" key="1">
    <citation type="submission" date="2011-02" db="EMBL/GenBank/DDBJ databases">
        <title>The Genome Sequence of Sphaeroforma arctica JP610.</title>
        <authorList>
            <consortium name="The Broad Institute Genome Sequencing Platform"/>
            <person name="Russ C."/>
            <person name="Cuomo C."/>
            <person name="Young S.K."/>
            <person name="Zeng Q."/>
            <person name="Gargeya S."/>
            <person name="Alvarado L."/>
            <person name="Berlin A."/>
            <person name="Chapman S.B."/>
            <person name="Chen Z."/>
            <person name="Freedman E."/>
            <person name="Gellesch M."/>
            <person name="Goldberg J."/>
            <person name="Griggs A."/>
            <person name="Gujja S."/>
            <person name="Heilman E."/>
            <person name="Heiman D."/>
            <person name="Howarth C."/>
            <person name="Mehta T."/>
            <person name="Neiman D."/>
            <person name="Pearson M."/>
            <person name="Roberts A."/>
            <person name="Saif S."/>
            <person name="Shea T."/>
            <person name="Shenoy N."/>
            <person name="Sisk P."/>
            <person name="Stolte C."/>
            <person name="Sykes S."/>
            <person name="White J."/>
            <person name="Yandava C."/>
            <person name="Burger G."/>
            <person name="Gray M.W."/>
            <person name="Holland P.W.H."/>
            <person name="King N."/>
            <person name="Lang F.B.F."/>
            <person name="Roger A.J."/>
            <person name="Ruiz-Trillo I."/>
            <person name="Haas B."/>
            <person name="Nusbaum C."/>
            <person name="Birren B."/>
        </authorList>
    </citation>
    <scope>NUCLEOTIDE SEQUENCE [LARGE SCALE GENOMIC DNA]</scope>
    <source>
        <strain evidence="5 6">JP610</strain>
    </source>
</reference>
<dbReference type="PANTHER" id="PTHR28657">
    <property type="entry name" value="INDOLEAMINE 2,3-DIOXYGENASE"/>
    <property type="match status" value="1"/>
</dbReference>
<evidence type="ECO:0000313" key="6">
    <source>
        <dbReference type="Proteomes" id="UP000054560"/>
    </source>
</evidence>
<evidence type="ECO:0000256" key="3">
    <source>
        <dbReference type="ARBA" id="ARBA00023004"/>
    </source>
</evidence>
<name>A0A0L0FKB7_9EUKA</name>
<dbReference type="eggNOG" id="ENOG502QV6W">
    <property type="taxonomic scope" value="Eukaryota"/>
</dbReference>
<dbReference type="InterPro" id="IPR000898">
    <property type="entry name" value="Indolamine_dOase"/>
</dbReference>
<protein>
    <recommendedName>
        <fullName evidence="7">Indoleamine 2,3-dioxygenase</fullName>
    </recommendedName>
</protein>
<dbReference type="EMBL" id="KQ242806">
    <property type="protein sequence ID" value="KNC77200.1"/>
    <property type="molecule type" value="Genomic_DNA"/>
</dbReference>
<dbReference type="OrthoDB" id="540174at2759"/>
<dbReference type="GeneID" id="25910839"/>
<dbReference type="RefSeq" id="XP_014151102.1">
    <property type="nucleotide sequence ID" value="XM_014295627.1"/>
</dbReference>
<dbReference type="PROSITE" id="PS00876">
    <property type="entry name" value="IDO_1"/>
    <property type="match status" value="1"/>
</dbReference>
<sequence>MTYSLLTKRPVPSLRDYDINSKRGFLPEHDPLLSLQHPYNCWDDAARQLPDYILAGCARRQLNKLPLLHATNLTTDAELQRAYSLLSFLNHTYVWCEGELNPCHVLPANLAVPWMEVSKSLGCKPILTHSSVVMYNWRRLDAEGPLDLTNLAALNTFNGCMDEAWFYLVTVAIEALGGPALEAITDAMQAVNNLNAMIVAERMNTLADRIDQMTEIIVRMFEKCDAKVYYDDVRPYFGGWRGNPVLPNGMVYEGVSETPFYFAGGSAGQSSLIQSIDIALGVHHSPTNQCPMGADFLESPPVTDGESPSDVKQILAETPSVDSVCTYISTVREYMPRKHREFLEALMEAPSLHGFVQSPHGSADAKHGYNRAVLALENFRTKHIKIVATYIITPASKRAPSLASYRGTGGSSIMPFLKQVRSETREQLVTSNTEHS</sequence>
<dbReference type="SUPFAM" id="SSF140959">
    <property type="entry name" value="Indolic compounds 2,3-dioxygenase-like"/>
    <property type="match status" value="1"/>
</dbReference>
<dbReference type="GO" id="GO:0019441">
    <property type="term" value="P:L-tryptophan catabolic process to kynurenine"/>
    <property type="evidence" value="ECO:0007669"/>
    <property type="project" value="InterPro"/>
</dbReference>
<comment type="similarity">
    <text evidence="1">Belongs to the indoleamine 2,3-dioxygenase family.</text>
</comment>
<dbReference type="Proteomes" id="UP000054560">
    <property type="component" value="Unassembled WGS sequence"/>
</dbReference>
<dbReference type="GO" id="GO:0046872">
    <property type="term" value="F:metal ion binding"/>
    <property type="evidence" value="ECO:0007669"/>
    <property type="project" value="UniProtKB-KW"/>
</dbReference>
<feature type="binding site" description="proximal binding residue" evidence="4">
    <location>
        <position position="383"/>
    </location>
    <ligand>
        <name>heme b</name>
        <dbReference type="ChEBI" id="CHEBI:60344"/>
    </ligand>
    <ligandPart>
        <name>Fe</name>
        <dbReference type="ChEBI" id="CHEBI:18248"/>
    </ligandPart>
</feature>
<dbReference type="AlphaFoldDB" id="A0A0L0FKB7"/>